<feature type="region of interest" description="Disordered" evidence="1">
    <location>
        <begin position="28"/>
        <end position="61"/>
    </location>
</feature>
<dbReference type="Proteomes" id="UP001501183">
    <property type="component" value="Unassembled WGS sequence"/>
</dbReference>
<protein>
    <submittedName>
        <fullName evidence="2">Uncharacterized protein</fullName>
    </submittedName>
</protein>
<organism evidence="2 3">
    <name type="scientific">Rhodococcus olei</name>
    <dbReference type="NCBI Taxonomy" id="2161675"/>
    <lineage>
        <taxon>Bacteria</taxon>
        <taxon>Bacillati</taxon>
        <taxon>Actinomycetota</taxon>
        <taxon>Actinomycetes</taxon>
        <taxon>Mycobacteriales</taxon>
        <taxon>Nocardiaceae</taxon>
        <taxon>Rhodococcus</taxon>
    </lineage>
</organism>
<gene>
    <name evidence="2" type="ORF">GCM10023094_34880</name>
</gene>
<comment type="caution">
    <text evidence="2">The sequence shown here is derived from an EMBL/GenBank/DDBJ whole genome shotgun (WGS) entry which is preliminary data.</text>
</comment>
<dbReference type="EMBL" id="BAABFB010000052">
    <property type="protein sequence ID" value="GAA4483393.1"/>
    <property type="molecule type" value="Genomic_DNA"/>
</dbReference>
<name>A0ABP8P813_9NOCA</name>
<reference evidence="3" key="1">
    <citation type="journal article" date="2019" name="Int. J. Syst. Evol. Microbiol.">
        <title>The Global Catalogue of Microorganisms (GCM) 10K type strain sequencing project: providing services to taxonomists for standard genome sequencing and annotation.</title>
        <authorList>
            <consortium name="The Broad Institute Genomics Platform"/>
            <consortium name="The Broad Institute Genome Sequencing Center for Infectious Disease"/>
            <person name="Wu L."/>
            <person name="Ma J."/>
        </authorList>
    </citation>
    <scope>NUCLEOTIDE SEQUENCE [LARGE SCALE GENOMIC DNA]</scope>
    <source>
        <strain evidence="3">JCM 32206</strain>
    </source>
</reference>
<evidence type="ECO:0000256" key="1">
    <source>
        <dbReference type="SAM" id="MobiDB-lite"/>
    </source>
</evidence>
<keyword evidence="3" id="KW-1185">Reference proteome</keyword>
<accession>A0ABP8P813</accession>
<evidence type="ECO:0000313" key="2">
    <source>
        <dbReference type="EMBL" id="GAA4483393.1"/>
    </source>
</evidence>
<proteinExistence type="predicted"/>
<sequence>MPPAVIRSNAKKYRNSEALTEVYDFPDRSHFTGGEPGWEAGGRLRARMGAEPRGSAADLTR</sequence>
<evidence type="ECO:0000313" key="3">
    <source>
        <dbReference type="Proteomes" id="UP001501183"/>
    </source>
</evidence>